<accession>A0A5B8L2K7</accession>
<dbReference type="EMBL" id="CP042301">
    <property type="protein sequence ID" value="QDZ01962.1"/>
    <property type="molecule type" value="Genomic_DNA"/>
</dbReference>
<proteinExistence type="predicted"/>
<dbReference type="KEGG" id="niy:FQ775_17135"/>
<sequence length="200" mass="23302">MPIPESDFIEFLELCDVTDRHTERECARYLEHAVVGLLDRTPHWIGSLTFEQRSPYGRSDFMIVAELMSDMGTRERIVDIWELKAPQCPIMQSDSQLQRFRPSQDLVSAETQLIHYVYQAQRDGDLQERWQIRRPQNIRAGGIIIGRDGRWLGGGDAEQNRLAEESFEKRSEWLYRPSAIRVKTWDRVLDILKPQEGVSG</sequence>
<evidence type="ECO:0000313" key="1">
    <source>
        <dbReference type="EMBL" id="QDZ01962.1"/>
    </source>
</evidence>
<evidence type="ECO:0008006" key="3">
    <source>
        <dbReference type="Google" id="ProtNLM"/>
    </source>
</evidence>
<dbReference type="Proteomes" id="UP000321389">
    <property type="component" value="Chromosome"/>
</dbReference>
<organism evidence="1 2">
    <name type="scientific">Nitratireductor mangrovi</name>
    <dbReference type="NCBI Taxonomy" id="2599600"/>
    <lineage>
        <taxon>Bacteria</taxon>
        <taxon>Pseudomonadati</taxon>
        <taxon>Pseudomonadota</taxon>
        <taxon>Alphaproteobacteria</taxon>
        <taxon>Hyphomicrobiales</taxon>
        <taxon>Phyllobacteriaceae</taxon>
        <taxon>Nitratireductor</taxon>
    </lineage>
</organism>
<name>A0A5B8L2K7_9HYPH</name>
<keyword evidence="2" id="KW-1185">Reference proteome</keyword>
<dbReference type="AlphaFoldDB" id="A0A5B8L2K7"/>
<gene>
    <name evidence="1" type="ORF">FQ775_17135</name>
</gene>
<dbReference type="RefSeq" id="WP_146300603.1">
    <property type="nucleotide sequence ID" value="NZ_CP042301.2"/>
</dbReference>
<evidence type="ECO:0000313" key="2">
    <source>
        <dbReference type="Proteomes" id="UP000321389"/>
    </source>
</evidence>
<protein>
    <recommendedName>
        <fullName evidence="3">DUF4263 domain-containing protein</fullName>
    </recommendedName>
</protein>
<reference evidence="1" key="1">
    <citation type="submission" date="2020-04" db="EMBL/GenBank/DDBJ databases">
        <title>Nitratireductor sp. nov. isolated from mangrove soil.</title>
        <authorList>
            <person name="Ye Y."/>
        </authorList>
    </citation>
    <scope>NUCLEOTIDE SEQUENCE</scope>
    <source>
        <strain evidence="1">SY7</strain>
    </source>
</reference>